<evidence type="ECO:0000256" key="7">
    <source>
        <dbReference type="ARBA" id="ARBA00022692"/>
    </source>
</evidence>
<feature type="transmembrane region" description="Helical" evidence="16">
    <location>
        <begin position="384"/>
        <end position="409"/>
    </location>
</feature>
<feature type="transmembrane region" description="Helical" evidence="16">
    <location>
        <begin position="429"/>
        <end position="451"/>
    </location>
</feature>
<organism evidence="18">
    <name type="scientific">Ruditapes philippinarum</name>
    <name type="common">Japanese carpet shell</name>
    <name type="synonym">Venerupis philippinarum</name>
    <dbReference type="NCBI Taxonomy" id="129788"/>
    <lineage>
        <taxon>Eukaryota</taxon>
        <taxon>Metazoa</taxon>
        <taxon>Spiralia</taxon>
        <taxon>Lophotrochozoa</taxon>
        <taxon>Mollusca</taxon>
        <taxon>Bivalvia</taxon>
        <taxon>Autobranchia</taxon>
        <taxon>Heteroconchia</taxon>
        <taxon>Euheterodonta</taxon>
        <taxon>Imparidentia</taxon>
        <taxon>Neoheterodontei</taxon>
        <taxon>Venerida</taxon>
        <taxon>Veneroidea</taxon>
        <taxon>Veneridae</taxon>
        <taxon>Ruditapes</taxon>
    </lineage>
</organism>
<gene>
    <name evidence="18" type="primary">ND4</name>
</gene>
<feature type="transmembrane region" description="Helical" evidence="16">
    <location>
        <begin position="115"/>
        <end position="135"/>
    </location>
</feature>
<feature type="transmembrane region" description="Helical" evidence="16">
    <location>
        <begin position="147"/>
        <end position="168"/>
    </location>
</feature>
<keyword evidence="6 16" id="KW-0679">Respiratory chain</keyword>
<evidence type="ECO:0000256" key="10">
    <source>
        <dbReference type="ARBA" id="ARBA00022989"/>
    </source>
</evidence>
<keyword evidence="7 16" id="KW-0812">Transmembrane</keyword>
<keyword evidence="11 16" id="KW-0520">NAD</keyword>
<evidence type="ECO:0000256" key="4">
    <source>
        <dbReference type="ARBA" id="ARBA00021006"/>
    </source>
</evidence>
<dbReference type="GO" id="GO:0042773">
    <property type="term" value="P:ATP synthesis coupled electron transport"/>
    <property type="evidence" value="ECO:0007669"/>
    <property type="project" value="InterPro"/>
</dbReference>
<keyword evidence="9 16" id="KW-0249">Electron transport</keyword>
<dbReference type="AlphaFoldDB" id="A0A0H4SQS2"/>
<dbReference type="EMBL" id="KT001084">
    <property type="protein sequence ID" value="AKP94715.1"/>
    <property type="molecule type" value="Genomic_DNA"/>
</dbReference>
<keyword evidence="12 16" id="KW-0830">Ubiquinone</keyword>
<name>A0A0H4SQS2_RUDPH</name>
<dbReference type="RefSeq" id="YP_009305273.1">
    <property type="nucleotide sequence ID" value="NC_031332.1"/>
</dbReference>
<evidence type="ECO:0000256" key="16">
    <source>
        <dbReference type="RuleBase" id="RU003297"/>
    </source>
</evidence>
<evidence type="ECO:0000256" key="12">
    <source>
        <dbReference type="ARBA" id="ARBA00023075"/>
    </source>
</evidence>
<feature type="transmembrane region" description="Helical" evidence="16">
    <location>
        <begin position="223"/>
        <end position="245"/>
    </location>
</feature>
<sequence>MSCVLMLSVSCILWGLGMNEVGWLIMVCAVALLVVMMDCPFNFYILKSEWLGVDEMSVLMVLLCLLVSMMSLVSSTKEVKNGFVVLMSGWSVVEMVMFICLGSVLFFSVCSWMDFFFFFEFSLVPTFFLILKWGYQPERLQAAVFMLLYTVGSSLPLLMSLIYFWSNIKSDNMLLSKMVGGWKDFNMNWPWLIMSLSFLVKLPVYGAHAWLPKAHVEAPLSGSMLLAGVLLKFGGYGLIRLMWFSEVTNSTIVLFVLVFSLWGGVLSSGVCSCQSDLKSLIAYSSIGHMALSLSVLLSFYSVGKMACVCVLYSHGICSPILFSLAANSYEFCQSRSIMLSKGISRIFPIISGVWFFFCILNMGFPPSLNFFSEVYSVGGLLSLQWLLGLMGGLMCLMTGAYCLILYSLVNHGVVSSMVFKPGLNLSYRYLVSSVFGGVLLLGGTLCLDMFFV</sequence>
<dbReference type="GO" id="GO:0008137">
    <property type="term" value="F:NADH dehydrogenase (ubiquinone) activity"/>
    <property type="evidence" value="ECO:0007669"/>
    <property type="project" value="UniProtKB-UniRule"/>
</dbReference>
<dbReference type="GO" id="GO:0031966">
    <property type="term" value="C:mitochondrial membrane"/>
    <property type="evidence" value="ECO:0007669"/>
    <property type="project" value="UniProtKB-SubCell"/>
</dbReference>
<dbReference type="PANTHER" id="PTHR43507">
    <property type="entry name" value="NADH-UBIQUINONE OXIDOREDUCTASE CHAIN 4"/>
    <property type="match status" value="1"/>
</dbReference>
<keyword evidence="5 16" id="KW-0813">Transport</keyword>
<dbReference type="PANTHER" id="PTHR43507:SF20">
    <property type="entry name" value="NADH-UBIQUINONE OXIDOREDUCTASE CHAIN 4"/>
    <property type="match status" value="1"/>
</dbReference>
<evidence type="ECO:0000256" key="5">
    <source>
        <dbReference type="ARBA" id="ARBA00022448"/>
    </source>
</evidence>
<dbReference type="Pfam" id="PF00361">
    <property type="entry name" value="Proton_antipo_M"/>
    <property type="match status" value="1"/>
</dbReference>
<feature type="domain" description="NADH:quinone oxidoreductase/Mrp antiporter transmembrane" evidence="17">
    <location>
        <begin position="111"/>
        <end position="391"/>
    </location>
</feature>
<evidence type="ECO:0000256" key="1">
    <source>
        <dbReference type="ARBA" id="ARBA00004225"/>
    </source>
</evidence>
<protein>
    <recommendedName>
        <fullName evidence="4 16">NADH-ubiquinone oxidoreductase chain 4</fullName>
        <ecNumber evidence="3 16">7.1.1.2</ecNumber>
    </recommendedName>
</protein>
<geneLocation type="mitochondrion" evidence="18"/>
<dbReference type="GO" id="GO:0003954">
    <property type="term" value="F:NADH dehydrogenase activity"/>
    <property type="evidence" value="ECO:0007669"/>
    <property type="project" value="TreeGrafter"/>
</dbReference>
<keyword evidence="14 16" id="KW-0472">Membrane</keyword>
<dbReference type="GO" id="GO:0015990">
    <property type="term" value="P:electron transport coupled proton transport"/>
    <property type="evidence" value="ECO:0007669"/>
    <property type="project" value="TreeGrafter"/>
</dbReference>
<evidence type="ECO:0000256" key="3">
    <source>
        <dbReference type="ARBA" id="ARBA00012944"/>
    </source>
</evidence>
<feature type="transmembrane region" description="Helical" evidence="16">
    <location>
        <begin position="12"/>
        <end position="36"/>
    </location>
</feature>
<evidence type="ECO:0000256" key="11">
    <source>
        <dbReference type="ARBA" id="ARBA00023027"/>
    </source>
</evidence>
<dbReference type="GO" id="GO:0048039">
    <property type="term" value="F:ubiquinone binding"/>
    <property type="evidence" value="ECO:0007669"/>
    <property type="project" value="TreeGrafter"/>
</dbReference>
<dbReference type="InterPro" id="IPR003918">
    <property type="entry name" value="NADH_UbQ_OxRdtase"/>
</dbReference>
<dbReference type="EC" id="7.1.1.2" evidence="3 16"/>
<dbReference type="GeneID" id="29141302"/>
<dbReference type="CTD" id="4538"/>
<comment type="catalytic activity">
    <reaction evidence="15 16">
        <text>a ubiquinone + NADH + 5 H(+)(in) = a ubiquinol + NAD(+) + 4 H(+)(out)</text>
        <dbReference type="Rhea" id="RHEA:29091"/>
        <dbReference type="Rhea" id="RHEA-COMP:9565"/>
        <dbReference type="Rhea" id="RHEA-COMP:9566"/>
        <dbReference type="ChEBI" id="CHEBI:15378"/>
        <dbReference type="ChEBI" id="CHEBI:16389"/>
        <dbReference type="ChEBI" id="CHEBI:17976"/>
        <dbReference type="ChEBI" id="CHEBI:57540"/>
        <dbReference type="ChEBI" id="CHEBI:57945"/>
        <dbReference type="EC" id="7.1.1.2"/>
    </reaction>
</comment>
<evidence type="ECO:0000259" key="17">
    <source>
        <dbReference type="Pfam" id="PF00361"/>
    </source>
</evidence>
<comment type="similarity">
    <text evidence="2 16">Belongs to the complex I subunit 4 family.</text>
</comment>
<feature type="transmembrane region" description="Helical" evidence="16">
    <location>
        <begin position="346"/>
        <end position="364"/>
    </location>
</feature>
<keyword evidence="13 16" id="KW-0496">Mitochondrion</keyword>
<feature type="transmembrane region" description="Helical" evidence="16">
    <location>
        <begin position="85"/>
        <end position="109"/>
    </location>
</feature>
<evidence type="ECO:0000256" key="8">
    <source>
        <dbReference type="ARBA" id="ARBA00022967"/>
    </source>
</evidence>
<feature type="transmembrane region" description="Helical" evidence="16">
    <location>
        <begin position="251"/>
        <end position="273"/>
    </location>
</feature>
<dbReference type="PRINTS" id="PR01437">
    <property type="entry name" value="NUOXDRDTASE4"/>
</dbReference>
<evidence type="ECO:0000256" key="9">
    <source>
        <dbReference type="ARBA" id="ARBA00022982"/>
    </source>
</evidence>
<proteinExistence type="inferred from homology"/>
<reference evidence="18" key="1">
    <citation type="submission" date="2015-06" db="EMBL/GenBank/DDBJ databases">
        <title>Complete Genome sequence of Ruditapes Philippinarum (Mollusca : Bivalvia) mitochondria.</title>
        <authorList>
            <person name="Hwang J.Y."/>
            <person name="Kim E.B."/>
        </authorList>
    </citation>
    <scope>NUCLEOTIDE SEQUENCE</scope>
</reference>
<evidence type="ECO:0000256" key="6">
    <source>
        <dbReference type="ARBA" id="ARBA00022660"/>
    </source>
</evidence>
<keyword evidence="8" id="KW-1278">Translocase</keyword>
<dbReference type="KEGG" id="rphi:29141302"/>
<feature type="transmembrane region" description="Helical" evidence="16">
    <location>
        <begin position="56"/>
        <end position="73"/>
    </location>
</feature>
<evidence type="ECO:0000256" key="13">
    <source>
        <dbReference type="ARBA" id="ARBA00023128"/>
    </source>
</evidence>
<evidence type="ECO:0000313" key="18">
    <source>
        <dbReference type="EMBL" id="AKP94715.1"/>
    </source>
</evidence>
<evidence type="ECO:0000256" key="15">
    <source>
        <dbReference type="ARBA" id="ARBA00049551"/>
    </source>
</evidence>
<feature type="transmembrane region" description="Helical" evidence="16">
    <location>
        <begin position="188"/>
        <end position="211"/>
    </location>
</feature>
<keyword evidence="10 16" id="KW-1133">Transmembrane helix</keyword>
<comment type="subcellular location">
    <subcellularLocation>
        <location evidence="1 16">Mitochondrion membrane</location>
        <topology evidence="1 16">Multi-pass membrane protein</topology>
    </subcellularLocation>
</comment>
<dbReference type="InterPro" id="IPR001750">
    <property type="entry name" value="ND/Mrp_TM"/>
</dbReference>
<comment type="function">
    <text evidence="16">Core subunit of the mitochondrial membrane respiratory chain NADH dehydrogenase (Complex I) which catalyzes electron transfer from NADH through the respiratory chain, using ubiquinone as an electron acceptor. Essential for the catalytic activity and assembly of complex I.</text>
</comment>
<feature type="transmembrane region" description="Helical" evidence="16">
    <location>
        <begin position="280"/>
        <end position="299"/>
    </location>
</feature>
<accession>A0A0H4SQS2</accession>
<evidence type="ECO:0000256" key="2">
    <source>
        <dbReference type="ARBA" id="ARBA00009025"/>
    </source>
</evidence>
<evidence type="ECO:0000256" key="14">
    <source>
        <dbReference type="ARBA" id="ARBA00023136"/>
    </source>
</evidence>